<dbReference type="InterPro" id="IPR013529">
    <property type="entry name" value="Glyco_hydro_42_N"/>
</dbReference>
<comment type="caution">
    <text evidence="10">The sequence shown here is derived from an EMBL/GenBank/DDBJ whole genome shotgun (WGS) entry which is preliminary data.</text>
</comment>
<keyword evidence="11" id="KW-1185">Reference proteome</keyword>
<comment type="catalytic activity">
    <reaction evidence="1 6">
        <text>Hydrolysis of terminal non-reducing beta-D-galactose residues in beta-D-galactosides.</text>
        <dbReference type="EC" id="3.2.1.23"/>
    </reaction>
</comment>
<dbReference type="InterPro" id="IPR003476">
    <property type="entry name" value="Glyco_hydro_42"/>
</dbReference>
<dbReference type="EC" id="3.2.1.23" evidence="3 6"/>
<evidence type="ECO:0000313" key="10">
    <source>
        <dbReference type="EMBL" id="MBM7658156.1"/>
    </source>
</evidence>
<dbReference type="Pfam" id="PF08532">
    <property type="entry name" value="Glyco_hydro_42M"/>
    <property type="match status" value="1"/>
</dbReference>
<keyword evidence="4 6" id="KW-0378">Hydrolase</keyword>
<dbReference type="InterPro" id="IPR013738">
    <property type="entry name" value="Beta_galactosidase_Trimer"/>
</dbReference>
<proteinExistence type="inferred from homology"/>
<evidence type="ECO:0000259" key="9">
    <source>
        <dbReference type="Pfam" id="PF08533"/>
    </source>
</evidence>
<keyword evidence="5 6" id="KW-0326">Glycosidase</keyword>
<sequence>MSKNQKHFYFGGDYNPEQWDHSVWQEDMRVMREAGVNFVSINIFGWARLQPNEDTFDFHMLDQVMDMLAAHHIGADLATATAAPPAWLSHKYPQSLPVDKNGTRLLPGSRQHYCPNSPDYRRLAARLVEKIAERYREHPALIMWHVNNEYGCHISECYCNTCKAKFQRWLRDKYQTIEQLNAAWSTDFWSQIYYDWSEINLPGKMPTHVNPNQQLDYKRFMNASLLELFQIERRIIKKYTPNSPVMTNLMGLHKPINGFMWAKSMDIATWDGYPDPHQRLPYQTFMAHDLTRSLKKKPFLLMEQAPSAVNWRAQNAVKAPGVMRLWSYEAIAHGADGILFFQWRASQGGAEKFHSGIVPHSGDKNSRTFQEARALGQELKRCDELIGSSFSSEVAIVFDWENWWALELDSKPSNLVRYTDQLLQYYRLLHQLSIPVTFIDPEDDLSPFRFVLAPASYQVSQPFADKLKAFIHAGGVFLTNFFSGIVDKTDRVYLGGYPGAYREFLGLTVEEFAPMIKGEAGTIHTPLGEQPIRLWREAIHLEGAHAMATFQDSYLNDWPAITRHAYGSGQAYYVGTQPEAAYLKELLRAILAEAGIEPPLTVPEGIEVTVRKKEATTYYFILNHTQDQKMFVIDAPMINLLNGEEERDMVKLSGKDVKILKRQIREEKFDPAN</sequence>
<evidence type="ECO:0000256" key="6">
    <source>
        <dbReference type="PIRNR" id="PIRNR001084"/>
    </source>
</evidence>
<dbReference type="InterPro" id="IPR013780">
    <property type="entry name" value="Glyco_hydro_b"/>
</dbReference>
<dbReference type="PANTHER" id="PTHR36447">
    <property type="entry name" value="BETA-GALACTOSIDASE GANA"/>
    <property type="match status" value="1"/>
</dbReference>
<dbReference type="Pfam" id="PF02449">
    <property type="entry name" value="Glyco_hydro_42"/>
    <property type="match status" value="1"/>
</dbReference>
<reference evidence="10 11" key="1">
    <citation type="submission" date="2021-01" db="EMBL/GenBank/DDBJ databases">
        <title>Genomic Encyclopedia of Type Strains, Phase IV (KMG-IV): sequencing the most valuable type-strain genomes for metagenomic binning, comparative biology and taxonomic classification.</title>
        <authorList>
            <person name="Goeker M."/>
        </authorList>
    </citation>
    <scope>NUCLEOTIDE SEQUENCE [LARGE SCALE GENOMIC DNA]</scope>
    <source>
        <strain evidence="10 11">DSM 100968</strain>
    </source>
</reference>
<evidence type="ECO:0000256" key="2">
    <source>
        <dbReference type="ARBA" id="ARBA00005940"/>
    </source>
</evidence>
<evidence type="ECO:0000313" key="11">
    <source>
        <dbReference type="Proteomes" id="UP000823201"/>
    </source>
</evidence>
<dbReference type="Gene3D" id="3.20.20.80">
    <property type="entry name" value="Glycosidases"/>
    <property type="match status" value="1"/>
</dbReference>
<feature type="domain" description="Beta-galactosidase trimerisation" evidence="8">
    <location>
        <begin position="393"/>
        <end position="597"/>
    </location>
</feature>
<feature type="domain" description="Beta-galactosidase C-terminal" evidence="9">
    <location>
        <begin position="605"/>
        <end position="662"/>
    </location>
</feature>
<feature type="domain" description="Glycoside hydrolase family 42 N-terminal" evidence="7">
    <location>
        <begin position="13"/>
        <end position="381"/>
    </location>
</feature>
<dbReference type="Gene3D" id="2.60.40.1180">
    <property type="entry name" value="Golgi alpha-mannosidase II"/>
    <property type="match status" value="1"/>
</dbReference>
<evidence type="ECO:0000259" key="8">
    <source>
        <dbReference type="Pfam" id="PF08532"/>
    </source>
</evidence>
<dbReference type="CDD" id="cd03143">
    <property type="entry name" value="A4_beta-galactosidase_middle_domain"/>
    <property type="match status" value="1"/>
</dbReference>
<dbReference type="Gene3D" id="3.40.50.880">
    <property type="match status" value="1"/>
</dbReference>
<dbReference type="RefSeq" id="WP_205006721.1">
    <property type="nucleotide sequence ID" value="NZ_CBCRXA010000022.1"/>
</dbReference>
<dbReference type="SUPFAM" id="SSF52317">
    <property type="entry name" value="Class I glutamine amidotransferase-like"/>
    <property type="match status" value="1"/>
</dbReference>
<evidence type="ECO:0000259" key="7">
    <source>
        <dbReference type="Pfam" id="PF02449"/>
    </source>
</evidence>
<comment type="similarity">
    <text evidence="2 6">Belongs to the glycosyl hydrolase 42 family.</text>
</comment>
<dbReference type="Pfam" id="PF08533">
    <property type="entry name" value="Glyco_hydro_42C"/>
    <property type="match status" value="1"/>
</dbReference>
<evidence type="ECO:0000256" key="3">
    <source>
        <dbReference type="ARBA" id="ARBA00012756"/>
    </source>
</evidence>
<protein>
    <recommendedName>
        <fullName evidence="3 6">Beta-galactosidase</fullName>
        <shortName evidence="6">Beta-gal</shortName>
        <ecNumber evidence="3 6">3.2.1.23</ecNumber>
    </recommendedName>
</protein>
<evidence type="ECO:0000256" key="5">
    <source>
        <dbReference type="ARBA" id="ARBA00023295"/>
    </source>
</evidence>
<name>A0ABS2Q927_9BACL</name>
<dbReference type="GO" id="GO:0004565">
    <property type="term" value="F:beta-galactosidase activity"/>
    <property type="evidence" value="ECO:0007669"/>
    <property type="project" value="UniProtKB-EC"/>
</dbReference>
<dbReference type="PANTHER" id="PTHR36447:SF1">
    <property type="entry name" value="BETA-GALACTOSIDASE GANA"/>
    <property type="match status" value="1"/>
</dbReference>
<dbReference type="EMBL" id="JAFBEV010000012">
    <property type="protein sequence ID" value="MBM7658156.1"/>
    <property type="molecule type" value="Genomic_DNA"/>
</dbReference>
<evidence type="ECO:0000256" key="1">
    <source>
        <dbReference type="ARBA" id="ARBA00001412"/>
    </source>
</evidence>
<dbReference type="InterPro" id="IPR029062">
    <property type="entry name" value="Class_I_gatase-like"/>
</dbReference>
<dbReference type="InterPro" id="IPR017853">
    <property type="entry name" value="GH"/>
</dbReference>
<dbReference type="Proteomes" id="UP000823201">
    <property type="component" value="Unassembled WGS sequence"/>
</dbReference>
<dbReference type="InterPro" id="IPR013739">
    <property type="entry name" value="Beta_galactosidase_C"/>
</dbReference>
<evidence type="ECO:0000256" key="4">
    <source>
        <dbReference type="ARBA" id="ARBA00022801"/>
    </source>
</evidence>
<dbReference type="PIRSF" id="PIRSF001084">
    <property type="entry name" value="B-galactosidase"/>
    <property type="match status" value="1"/>
</dbReference>
<organism evidence="10 11">
    <name type="scientific">Sporolactobacillus spathodeae</name>
    <dbReference type="NCBI Taxonomy" id="1465502"/>
    <lineage>
        <taxon>Bacteria</taxon>
        <taxon>Bacillati</taxon>
        <taxon>Bacillota</taxon>
        <taxon>Bacilli</taxon>
        <taxon>Bacillales</taxon>
        <taxon>Sporolactobacillaceae</taxon>
        <taxon>Sporolactobacillus</taxon>
    </lineage>
</organism>
<dbReference type="SUPFAM" id="SSF51445">
    <property type="entry name" value="(Trans)glycosidases"/>
    <property type="match status" value="1"/>
</dbReference>
<gene>
    <name evidence="10" type="ORF">JOC27_001609</name>
</gene>
<accession>A0ABS2Q927</accession>